<dbReference type="Pfam" id="PF03466">
    <property type="entry name" value="LysR_substrate"/>
    <property type="match status" value="1"/>
</dbReference>
<dbReference type="AlphaFoldDB" id="A0A545TYG9"/>
<gene>
    <name evidence="6" type="ORF">FKG95_08370</name>
</gene>
<dbReference type="Proteomes" id="UP000315252">
    <property type="component" value="Unassembled WGS sequence"/>
</dbReference>
<dbReference type="FunFam" id="1.10.10.10:FF:000001">
    <property type="entry name" value="LysR family transcriptional regulator"/>
    <property type="match status" value="1"/>
</dbReference>
<dbReference type="InterPro" id="IPR058163">
    <property type="entry name" value="LysR-type_TF_proteobact-type"/>
</dbReference>
<evidence type="ECO:0000313" key="6">
    <source>
        <dbReference type="EMBL" id="TQV82223.1"/>
    </source>
</evidence>
<comment type="caution">
    <text evidence="6">The sequence shown here is derived from an EMBL/GenBank/DDBJ whole genome shotgun (WGS) entry which is preliminary data.</text>
</comment>
<evidence type="ECO:0000256" key="3">
    <source>
        <dbReference type="ARBA" id="ARBA00023125"/>
    </source>
</evidence>
<dbReference type="Pfam" id="PF00126">
    <property type="entry name" value="HTH_1"/>
    <property type="match status" value="1"/>
</dbReference>
<dbReference type="PANTHER" id="PTHR30537:SF5">
    <property type="entry name" value="HTH-TYPE TRANSCRIPTIONAL ACTIVATOR TTDR-RELATED"/>
    <property type="match status" value="1"/>
</dbReference>
<protein>
    <submittedName>
        <fullName evidence="6">LysR family transcriptional regulator</fullName>
    </submittedName>
</protein>
<evidence type="ECO:0000313" key="7">
    <source>
        <dbReference type="Proteomes" id="UP000315252"/>
    </source>
</evidence>
<dbReference type="SUPFAM" id="SSF53850">
    <property type="entry name" value="Periplasmic binding protein-like II"/>
    <property type="match status" value="1"/>
</dbReference>
<evidence type="ECO:0000256" key="4">
    <source>
        <dbReference type="ARBA" id="ARBA00023163"/>
    </source>
</evidence>
<organism evidence="6 7">
    <name type="scientific">Denitrobaculum tricleocarpae</name>
    <dbReference type="NCBI Taxonomy" id="2591009"/>
    <lineage>
        <taxon>Bacteria</taxon>
        <taxon>Pseudomonadati</taxon>
        <taxon>Pseudomonadota</taxon>
        <taxon>Alphaproteobacteria</taxon>
        <taxon>Rhodospirillales</taxon>
        <taxon>Rhodospirillaceae</taxon>
        <taxon>Denitrobaculum</taxon>
    </lineage>
</organism>
<dbReference type="RefSeq" id="WP_142895853.1">
    <property type="nucleotide sequence ID" value="NZ_ML660053.1"/>
</dbReference>
<dbReference type="OrthoDB" id="9787460at2"/>
<accession>A0A545TYG9</accession>
<dbReference type="EMBL" id="VHSH01000002">
    <property type="protein sequence ID" value="TQV82223.1"/>
    <property type="molecule type" value="Genomic_DNA"/>
</dbReference>
<dbReference type="PANTHER" id="PTHR30537">
    <property type="entry name" value="HTH-TYPE TRANSCRIPTIONAL REGULATOR"/>
    <property type="match status" value="1"/>
</dbReference>
<dbReference type="GO" id="GO:0003700">
    <property type="term" value="F:DNA-binding transcription factor activity"/>
    <property type="evidence" value="ECO:0007669"/>
    <property type="project" value="InterPro"/>
</dbReference>
<reference evidence="6 7" key="1">
    <citation type="submission" date="2019-06" db="EMBL/GenBank/DDBJ databases">
        <title>Whole genome sequence for Rhodospirillaceae sp. R148.</title>
        <authorList>
            <person name="Wang G."/>
        </authorList>
    </citation>
    <scope>NUCLEOTIDE SEQUENCE [LARGE SCALE GENOMIC DNA]</scope>
    <source>
        <strain evidence="6 7">R148</strain>
    </source>
</reference>
<keyword evidence="7" id="KW-1185">Reference proteome</keyword>
<keyword evidence="4" id="KW-0804">Transcription</keyword>
<dbReference type="GO" id="GO:0003677">
    <property type="term" value="F:DNA binding"/>
    <property type="evidence" value="ECO:0007669"/>
    <property type="project" value="UniProtKB-KW"/>
</dbReference>
<name>A0A545TYG9_9PROT</name>
<keyword evidence="3" id="KW-0238">DNA-binding</keyword>
<dbReference type="InterPro" id="IPR036388">
    <property type="entry name" value="WH-like_DNA-bd_sf"/>
</dbReference>
<dbReference type="InterPro" id="IPR000847">
    <property type="entry name" value="LysR_HTH_N"/>
</dbReference>
<dbReference type="SUPFAM" id="SSF46785">
    <property type="entry name" value="Winged helix' DNA-binding domain"/>
    <property type="match status" value="1"/>
</dbReference>
<proteinExistence type="inferred from homology"/>
<evidence type="ECO:0000256" key="1">
    <source>
        <dbReference type="ARBA" id="ARBA00009437"/>
    </source>
</evidence>
<dbReference type="InterPro" id="IPR005119">
    <property type="entry name" value="LysR_subst-bd"/>
</dbReference>
<comment type="similarity">
    <text evidence="1">Belongs to the LysR transcriptional regulatory family.</text>
</comment>
<dbReference type="Gene3D" id="1.10.10.10">
    <property type="entry name" value="Winged helix-like DNA-binding domain superfamily/Winged helix DNA-binding domain"/>
    <property type="match status" value="1"/>
</dbReference>
<dbReference type="PROSITE" id="PS50931">
    <property type="entry name" value="HTH_LYSR"/>
    <property type="match status" value="1"/>
</dbReference>
<evidence type="ECO:0000259" key="5">
    <source>
        <dbReference type="PROSITE" id="PS50931"/>
    </source>
</evidence>
<evidence type="ECO:0000256" key="2">
    <source>
        <dbReference type="ARBA" id="ARBA00023015"/>
    </source>
</evidence>
<dbReference type="InterPro" id="IPR036390">
    <property type="entry name" value="WH_DNA-bd_sf"/>
</dbReference>
<keyword evidence="2" id="KW-0805">Transcription regulation</keyword>
<feature type="domain" description="HTH lysR-type" evidence="5">
    <location>
        <begin position="1"/>
        <end position="60"/>
    </location>
</feature>
<dbReference type="Gene3D" id="3.40.190.290">
    <property type="match status" value="1"/>
</dbReference>
<sequence>MLSHLKGIEVFLAVAKHGSFSAAARAMGVGVPAISQRLKVLERDLGVSLLTRTTRALDLTPAGRVLLSGAGPALEQVQATIESARSAGKAKSGTLRLTIPWSAYKILVAPVLADFQAAYPDIRLEMSFDEALVDIVREGYHAGFRLGDRLADGMIATRLTGPLVAAYTASPDYFNEHGRPAHPKDLLSHRCICYRFVSANRIADWPFLIDGHETTMSPPARLVFDSFRSVVGGALEGHGIGWSLRAVVEDALADGRLESVLEPFAAMHPPFYVFYPEENRQLEPLRLFIAFLKQRRAS</sequence>